<evidence type="ECO:0000313" key="1">
    <source>
        <dbReference type="EMBL" id="KKK84610.1"/>
    </source>
</evidence>
<dbReference type="AlphaFoldDB" id="A0A0F8ZF80"/>
<comment type="caution">
    <text evidence="1">The sequence shown here is derived from an EMBL/GenBank/DDBJ whole genome shotgun (WGS) entry which is preliminary data.</text>
</comment>
<organism evidence="1">
    <name type="scientific">marine sediment metagenome</name>
    <dbReference type="NCBI Taxonomy" id="412755"/>
    <lineage>
        <taxon>unclassified sequences</taxon>
        <taxon>metagenomes</taxon>
        <taxon>ecological metagenomes</taxon>
    </lineage>
</organism>
<dbReference type="EMBL" id="LAZR01051696">
    <property type="protein sequence ID" value="KKK84610.1"/>
    <property type="molecule type" value="Genomic_DNA"/>
</dbReference>
<proteinExistence type="predicted"/>
<name>A0A0F8ZF80_9ZZZZ</name>
<reference evidence="1" key="1">
    <citation type="journal article" date="2015" name="Nature">
        <title>Complex archaea that bridge the gap between prokaryotes and eukaryotes.</title>
        <authorList>
            <person name="Spang A."/>
            <person name="Saw J.H."/>
            <person name="Jorgensen S.L."/>
            <person name="Zaremba-Niedzwiedzka K."/>
            <person name="Martijn J."/>
            <person name="Lind A.E."/>
            <person name="van Eijk R."/>
            <person name="Schleper C."/>
            <person name="Guy L."/>
            <person name="Ettema T.J."/>
        </authorList>
    </citation>
    <scope>NUCLEOTIDE SEQUENCE</scope>
</reference>
<gene>
    <name evidence="1" type="ORF">LCGC14_2781620</name>
</gene>
<sequence length="357" mass="39088">MGASSLIARGKKRIFVVSEEDPHTIWFSKERVIGEGIAFAEGLKIGVDPKGGPISALAVMDDKVVAFKKRSLFVYSGAGPDETGGGTQFSEPDEISVDVGCDDPATVASSDDGLLFKGKKGRYRLTRALQVEYVGADVEAHNGLTDTSAVLLADVNQIRFTTAEGPTLMYDYEFEQWGTFTGQAAVDAILWGSEYVYLSSDGKVWKEAPDTYRDGNKRYSLVIETAWNKLAGLQGFQRVRRALLVGKANGDHILSVELGFNYESGYPEVFTFDSREIANRVYFGSSSYFGADSVFGGVEDSLYQWEMHPVLQKCQSLKLRIKDLPVNADDAGYEMAGLALLAGFKKGVAKLREDKRA</sequence>
<protein>
    <submittedName>
        <fullName evidence="1">Uncharacterized protein</fullName>
    </submittedName>
</protein>
<accession>A0A0F8ZF80</accession>